<protein>
    <submittedName>
        <fullName evidence="1">Uncharacterized protein</fullName>
    </submittedName>
</protein>
<gene>
    <name evidence="1" type="ORF">NC653_028316</name>
</gene>
<dbReference type="Proteomes" id="UP001164929">
    <property type="component" value="Chromosome 11"/>
</dbReference>
<keyword evidence="2" id="KW-1185">Reference proteome</keyword>
<dbReference type="AlphaFoldDB" id="A0AAD6M898"/>
<evidence type="ECO:0000313" key="1">
    <source>
        <dbReference type="EMBL" id="KAJ6980472.1"/>
    </source>
</evidence>
<evidence type="ECO:0000313" key="2">
    <source>
        <dbReference type="Proteomes" id="UP001164929"/>
    </source>
</evidence>
<proteinExistence type="predicted"/>
<reference evidence="1" key="1">
    <citation type="journal article" date="2023" name="Mol. Ecol. Resour.">
        <title>Chromosome-level genome assembly of a triploid poplar Populus alba 'Berolinensis'.</title>
        <authorList>
            <person name="Chen S."/>
            <person name="Yu Y."/>
            <person name="Wang X."/>
            <person name="Wang S."/>
            <person name="Zhang T."/>
            <person name="Zhou Y."/>
            <person name="He R."/>
            <person name="Meng N."/>
            <person name="Wang Y."/>
            <person name="Liu W."/>
            <person name="Liu Z."/>
            <person name="Liu J."/>
            <person name="Guo Q."/>
            <person name="Huang H."/>
            <person name="Sederoff R.R."/>
            <person name="Wang G."/>
            <person name="Qu G."/>
            <person name="Chen S."/>
        </authorList>
    </citation>
    <scope>NUCLEOTIDE SEQUENCE</scope>
    <source>
        <strain evidence="1">SC-2020</strain>
    </source>
</reference>
<name>A0AAD6M898_9ROSI</name>
<sequence length="122" mass="14255">MPEEVVRISFGLHKRQSGGSTCFCKACVSPLVYAQIKIPVIDICFPWMLGNIRLHVLVNLPRPIYMLCSIFLCILPIGRVQNHEPDTFSMRERNLRLRNFTHLPTIRSKCYCRILFFQYNIP</sequence>
<comment type="caution">
    <text evidence="1">The sequence shown here is derived from an EMBL/GenBank/DDBJ whole genome shotgun (WGS) entry which is preliminary data.</text>
</comment>
<accession>A0AAD6M898</accession>
<dbReference type="EMBL" id="JAQIZT010000011">
    <property type="protein sequence ID" value="KAJ6980472.1"/>
    <property type="molecule type" value="Genomic_DNA"/>
</dbReference>
<organism evidence="1 2">
    <name type="scientific">Populus alba x Populus x berolinensis</name>
    <dbReference type="NCBI Taxonomy" id="444605"/>
    <lineage>
        <taxon>Eukaryota</taxon>
        <taxon>Viridiplantae</taxon>
        <taxon>Streptophyta</taxon>
        <taxon>Embryophyta</taxon>
        <taxon>Tracheophyta</taxon>
        <taxon>Spermatophyta</taxon>
        <taxon>Magnoliopsida</taxon>
        <taxon>eudicotyledons</taxon>
        <taxon>Gunneridae</taxon>
        <taxon>Pentapetalae</taxon>
        <taxon>rosids</taxon>
        <taxon>fabids</taxon>
        <taxon>Malpighiales</taxon>
        <taxon>Salicaceae</taxon>
        <taxon>Saliceae</taxon>
        <taxon>Populus</taxon>
    </lineage>
</organism>